<gene>
    <name evidence="2" type="ORF">ENV14_06865</name>
</gene>
<accession>A0A7C4FI90</accession>
<feature type="domain" description="CARD" evidence="1">
    <location>
        <begin position="16"/>
        <end position="91"/>
    </location>
</feature>
<dbReference type="Gene3D" id="1.10.10.10">
    <property type="entry name" value="Winged helix-like DNA-binding domain superfamily/Winged helix DNA-binding domain"/>
    <property type="match status" value="1"/>
</dbReference>
<dbReference type="InterPro" id="IPR001315">
    <property type="entry name" value="CARD"/>
</dbReference>
<dbReference type="InterPro" id="IPR036390">
    <property type="entry name" value="WH_DNA-bd_sf"/>
</dbReference>
<dbReference type="InterPro" id="IPR036388">
    <property type="entry name" value="WH-like_DNA-bd_sf"/>
</dbReference>
<dbReference type="Pfam" id="PF14947">
    <property type="entry name" value="HTH_45"/>
    <property type="match status" value="1"/>
</dbReference>
<evidence type="ECO:0000259" key="1">
    <source>
        <dbReference type="PROSITE" id="PS50209"/>
    </source>
</evidence>
<dbReference type="SUPFAM" id="SSF46785">
    <property type="entry name" value="Winged helix' DNA-binding domain"/>
    <property type="match status" value="1"/>
</dbReference>
<name>A0A7C4FI90_9CREN</name>
<reference evidence="2" key="1">
    <citation type="journal article" date="2020" name="mSystems">
        <title>Genome- and Community-Level Interaction Insights into Carbon Utilization and Element Cycling Functions of Hydrothermarchaeota in Hydrothermal Sediment.</title>
        <authorList>
            <person name="Zhou Z."/>
            <person name="Liu Y."/>
            <person name="Xu W."/>
            <person name="Pan J."/>
            <person name="Luo Z.H."/>
            <person name="Li M."/>
        </authorList>
    </citation>
    <scope>NUCLEOTIDE SEQUENCE [LARGE SCALE GENOMIC DNA]</scope>
    <source>
        <strain evidence="2">SpSt-732</strain>
    </source>
</reference>
<dbReference type="CDD" id="cd00090">
    <property type="entry name" value="HTH_ARSR"/>
    <property type="match status" value="1"/>
</dbReference>
<evidence type="ECO:0000313" key="2">
    <source>
        <dbReference type="EMBL" id="HGI88088.1"/>
    </source>
</evidence>
<protein>
    <recommendedName>
        <fullName evidence="1">CARD domain-containing protein</fullName>
    </recommendedName>
</protein>
<dbReference type="EMBL" id="DTFF01000059">
    <property type="protein sequence ID" value="HGI88088.1"/>
    <property type="molecule type" value="Genomic_DNA"/>
</dbReference>
<dbReference type="InterPro" id="IPR038723">
    <property type="entry name" value="ArnR1-like_HTH"/>
</dbReference>
<dbReference type="InterPro" id="IPR011991">
    <property type="entry name" value="ArsR-like_HTH"/>
</dbReference>
<dbReference type="PROSITE" id="PS50209">
    <property type="entry name" value="CARD"/>
    <property type="match status" value="1"/>
</dbReference>
<proteinExistence type="predicted"/>
<dbReference type="AlphaFoldDB" id="A0A7C4FI90"/>
<sequence length="91" mass="10781">MVKRKRDRLSILFDILKALSEEPQNPTKLAVLVNMPYDRLKKILDELVEKGLLQYEEQGRVRIYSLSKDGCKVYEELRRVRKVLQDYGLLD</sequence>
<organism evidence="2">
    <name type="scientific">Ignisphaera aggregans</name>
    <dbReference type="NCBI Taxonomy" id="334771"/>
    <lineage>
        <taxon>Archaea</taxon>
        <taxon>Thermoproteota</taxon>
        <taxon>Thermoprotei</taxon>
        <taxon>Desulfurococcales</taxon>
        <taxon>Desulfurococcaceae</taxon>
        <taxon>Ignisphaera</taxon>
    </lineage>
</organism>
<comment type="caution">
    <text evidence="2">The sequence shown here is derived from an EMBL/GenBank/DDBJ whole genome shotgun (WGS) entry which is preliminary data.</text>
</comment>